<keyword evidence="1" id="KW-0472">Membrane</keyword>
<organism evidence="2">
    <name type="scientific">Arundo donax</name>
    <name type="common">Giant reed</name>
    <name type="synonym">Donax arundinaceus</name>
    <dbReference type="NCBI Taxonomy" id="35708"/>
    <lineage>
        <taxon>Eukaryota</taxon>
        <taxon>Viridiplantae</taxon>
        <taxon>Streptophyta</taxon>
        <taxon>Embryophyta</taxon>
        <taxon>Tracheophyta</taxon>
        <taxon>Spermatophyta</taxon>
        <taxon>Magnoliopsida</taxon>
        <taxon>Liliopsida</taxon>
        <taxon>Poales</taxon>
        <taxon>Poaceae</taxon>
        <taxon>PACMAD clade</taxon>
        <taxon>Arundinoideae</taxon>
        <taxon>Arundineae</taxon>
        <taxon>Arundo</taxon>
    </lineage>
</organism>
<keyword evidence="1" id="KW-1133">Transmembrane helix</keyword>
<accession>A0A0A9H6U4</accession>
<protein>
    <submittedName>
        <fullName evidence="2">Uncharacterized protein</fullName>
    </submittedName>
</protein>
<feature type="transmembrane region" description="Helical" evidence="1">
    <location>
        <begin position="12"/>
        <end position="35"/>
    </location>
</feature>
<evidence type="ECO:0000256" key="1">
    <source>
        <dbReference type="SAM" id="Phobius"/>
    </source>
</evidence>
<dbReference type="AlphaFoldDB" id="A0A0A9H6U4"/>
<evidence type="ECO:0000313" key="2">
    <source>
        <dbReference type="EMBL" id="JAE30566.1"/>
    </source>
</evidence>
<name>A0A0A9H6U4_ARUDO</name>
<reference evidence="2" key="1">
    <citation type="submission" date="2014-09" db="EMBL/GenBank/DDBJ databases">
        <authorList>
            <person name="Magalhaes I.L.F."/>
            <person name="Oliveira U."/>
            <person name="Santos F.R."/>
            <person name="Vidigal T.H.D.A."/>
            <person name="Brescovit A.D."/>
            <person name="Santos A.J."/>
        </authorList>
    </citation>
    <scope>NUCLEOTIDE SEQUENCE</scope>
    <source>
        <tissue evidence="2">Shoot tissue taken approximately 20 cm above the soil surface</tissue>
    </source>
</reference>
<dbReference type="EMBL" id="GBRH01167330">
    <property type="protein sequence ID" value="JAE30566.1"/>
    <property type="molecule type" value="Transcribed_RNA"/>
</dbReference>
<reference evidence="2" key="2">
    <citation type="journal article" date="2015" name="Data Brief">
        <title>Shoot transcriptome of the giant reed, Arundo donax.</title>
        <authorList>
            <person name="Barrero R.A."/>
            <person name="Guerrero F.D."/>
            <person name="Moolhuijzen P."/>
            <person name="Goolsby J.A."/>
            <person name="Tidwell J."/>
            <person name="Bellgard S.E."/>
            <person name="Bellgard M.I."/>
        </authorList>
    </citation>
    <scope>NUCLEOTIDE SEQUENCE</scope>
    <source>
        <tissue evidence="2">Shoot tissue taken approximately 20 cm above the soil surface</tissue>
    </source>
</reference>
<keyword evidence="1" id="KW-0812">Transmembrane</keyword>
<sequence length="41" mass="4923">MVRVKLCLEVLIGMVVFFIVFRQTAVSYVMMLIYFRESLYN</sequence>
<proteinExistence type="predicted"/>